<evidence type="ECO:0000256" key="1">
    <source>
        <dbReference type="SAM" id="MobiDB-lite"/>
    </source>
</evidence>
<feature type="region of interest" description="Disordered" evidence="1">
    <location>
        <begin position="1"/>
        <end position="21"/>
    </location>
</feature>
<organism evidence="2 3">
    <name type="scientific">Galactobacter caseinivorans</name>
    <dbReference type="NCBI Taxonomy" id="2676123"/>
    <lineage>
        <taxon>Bacteria</taxon>
        <taxon>Bacillati</taxon>
        <taxon>Actinomycetota</taxon>
        <taxon>Actinomycetes</taxon>
        <taxon>Micrococcales</taxon>
        <taxon>Micrococcaceae</taxon>
        <taxon>Galactobacter</taxon>
    </lineage>
</organism>
<evidence type="ECO:0008006" key="4">
    <source>
        <dbReference type="Google" id="ProtNLM"/>
    </source>
</evidence>
<evidence type="ECO:0000313" key="2">
    <source>
        <dbReference type="EMBL" id="RKW71437.1"/>
    </source>
</evidence>
<gene>
    <name evidence="2" type="ORF">DWQ67_00880</name>
</gene>
<sequence>MDNIIPDASDIDNQPTTSLEKAHSMAVHNLEQADHLLAQATQDGAPAERLEQLRHLREVAKEDLERTRRNL</sequence>
<dbReference type="Proteomes" id="UP000273119">
    <property type="component" value="Unassembled WGS sequence"/>
</dbReference>
<name>A0A496PLN2_9MICC</name>
<dbReference type="AlphaFoldDB" id="A0A496PLN2"/>
<accession>A0A496PLN2</accession>
<keyword evidence="3" id="KW-1185">Reference proteome</keyword>
<protein>
    <recommendedName>
        <fullName evidence="4">DUF305 domain-containing protein</fullName>
    </recommendedName>
</protein>
<dbReference type="RefSeq" id="WP_121483700.1">
    <property type="nucleotide sequence ID" value="NZ_QQXL01000001.1"/>
</dbReference>
<proteinExistence type="predicted"/>
<reference evidence="2 3" key="1">
    <citation type="submission" date="2018-07" db="EMBL/GenBank/DDBJ databases">
        <title>Arthrobacter sp. nov., isolated from raw cow's milk with high bacterial count.</title>
        <authorList>
            <person name="Hahne J."/>
            <person name="Isele D."/>
            <person name="Lipski A."/>
        </authorList>
    </citation>
    <scope>NUCLEOTIDE SEQUENCE [LARGE SCALE GENOMIC DNA]</scope>
    <source>
        <strain evidence="2 3">JZ R-183</strain>
    </source>
</reference>
<evidence type="ECO:0000313" key="3">
    <source>
        <dbReference type="Proteomes" id="UP000273119"/>
    </source>
</evidence>
<comment type="caution">
    <text evidence="2">The sequence shown here is derived from an EMBL/GenBank/DDBJ whole genome shotgun (WGS) entry which is preliminary data.</text>
</comment>
<dbReference type="EMBL" id="QQXL01000001">
    <property type="protein sequence ID" value="RKW71437.1"/>
    <property type="molecule type" value="Genomic_DNA"/>
</dbReference>